<gene>
    <name evidence="2" type="ORF">R3P38DRAFT_3241328</name>
</gene>
<dbReference type="AlphaFoldDB" id="A0AAV9Z606"/>
<accession>A0AAV9Z606</accession>
<keyword evidence="3" id="KW-1185">Reference proteome</keyword>
<proteinExistence type="predicted"/>
<dbReference type="Proteomes" id="UP001362999">
    <property type="component" value="Unassembled WGS sequence"/>
</dbReference>
<feature type="region of interest" description="Disordered" evidence="1">
    <location>
        <begin position="1"/>
        <end position="24"/>
    </location>
</feature>
<name>A0AAV9Z606_9AGAR</name>
<protein>
    <submittedName>
        <fullName evidence="2">Uncharacterized protein</fullName>
    </submittedName>
</protein>
<feature type="compositionally biased region" description="Low complexity" evidence="1">
    <location>
        <begin position="73"/>
        <end position="83"/>
    </location>
</feature>
<sequence>MTSFNPPAPGTELPVPGGANTSSNDATAAALHTMLSAMAILTQPHPPDAAVPVASRVSLGPTVVVPTAATVPAAPASPPAASASPPPAPASPPPAPAAPPAVAAPAHPLPGLRTSGPWIAGSMFLVVPTQHLQAIVEPTYATPEEAPRWYSITKGKYVGVTTNNALAVAAVSGVSGFNMKKHRTQLLALAEFNLMHDYHMVTILV</sequence>
<feature type="compositionally biased region" description="Pro residues" evidence="1">
    <location>
        <begin position="84"/>
        <end position="99"/>
    </location>
</feature>
<organism evidence="2 3">
    <name type="scientific">Favolaschia claudopus</name>
    <dbReference type="NCBI Taxonomy" id="2862362"/>
    <lineage>
        <taxon>Eukaryota</taxon>
        <taxon>Fungi</taxon>
        <taxon>Dikarya</taxon>
        <taxon>Basidiomycota</taxon>
        <taxon>Agaricomycotina</taxon>
        <taxon>Agaricomycetes</taxon>
        <taxon>Agaricomycetidae</taxon>
        <taxon>Agaricales</taxon>
        <taxon>Marasmiineae</taxon>
        <taxon>Mycenaceae</taxon>
        <taxon>Favolaschia</taxon>
    </lineage>
</organism>
<evidence type="ECO:0000313" key="2">
    <source>
        <dbReference type="EMBL" id="KAK6971923.1"/>
    </source>
</evidence>
<comment type="caution">
    <text evidence="2">The sequence shown here is derived from an EMBL/GenBank/DDBJ whole genome shotgun (WGS) entry which is preliminary data.</text>
</comment>
<evidence type="ECO:0000313" key="3">
    <source>
        <dbReference type="Proteomes" id="UP001362999"/>
    </source>
</evidence>
<dbReference type="EMBL" id="JAWWNJ010000200">
    <property type="protein sequence ID" value="KAK6971923.1"/>
    <property type="molecule type" value="Genomic_DNA"/>
</dbReference>
<feature type="region of interest" description="Disordered" evidence="1">
    <location>
        <begin position="73"/>
        <end position="103"/>
    </location>
</feature>
<reference evidence="2 3" key="1">
    <citation type="journal article" date="2024" name="J Genomics">
        <title>Draft genome sequencing and assembly of Favolaschia claudopus CIRM-BRFM 2984 isolated from oak limbs.</title>
        <authorList>
            <person name="Navarro D."/>
            <person name="Drula E."/>
            <person name="Chaduli D."/>
            <person name="Cazenave R."/>
            <person name="Ahrendt S."/>
            <person name="Wang J."/>
            <person name="Lipzen A."/>
            <person name="Daum C."/>
            <person name="Barry K."/>
            <person name="Grigoriev I.V."/>
            <person name="Favel A."/>
            <person name="Rosso M.N."/>
            <person name="Martin F."/>
        </authorList>
    </citation>
    <scope>NUCLEOTIDE SEQUENCE [LARGE SCALE GENOMIC DNA]</scope>
    <source>
        <strain evidence="2 3">CIRM-BRFM 2984</strain>
    </source>
</reference>
<evidence type="ECO:0000256" key="1">
    <source>
        <dbReference type="SAM" id="MobiDB-lite"/>
    </source>
</evidence>